<keyword evidence="4" id="KW-0067">ATP-binding</keyword>
<dbReference type="EC" id="2.7.7.80" evidence="8"/>
<dbReference type="InterPro" id="IPR000594">
    <property type="entry name" value="ThiF_NAD_FAD-bd"/>
</dbReference>
<dbReference type="GO" id="GO:0005829">
    <property type="term" value="C:cytosol"/>
    <property type="evidence" value="ECO:0007669"/>
    <property type="project" value="TreeGrafter"/>
</dbReference>
<reference evidence="14 15" key="1">
    <citation type="submission" date="2018-10" db="EMBL/GenBank/DDBJ databases">
        <title>Genomic Encyclopedia of Archaeal and Bacterial Type Strains, Phase II (KMG-II): from individual species to whole genera.</title>
        <authorList>
            <person name="Goeker M."/>
        </authorList>
    </citation>
    <scope>NUCLEOTIDE SEQUENCE [LARGE SCALE GENOMIC DNA]</scope>
    <source>
        <strain evidence="14 15">DSM 19727</strain>
    </source>
</reference>
<dbReference type="GO" id="GO:0004792">
    <property type="term" value="F:thiosulfate-cyanide sulfurtransferase activity"/>
    <property type="evidence" value="ECO:0007669"/>
    <property type="project" value="TreeGrafter"/>
</dbReference>
<name>A0A3L9ZZP9_9FLAO</name>
<dbReference type="Pfam" id="PF00899">
    <property type="entry name" value="ThiF"/>
    <property type="match status" value="1"/>
</dbReference>
<dbReference type="GO" id="GO:0061605">
    <property type="term" value="F:molybdopterin-synthase adenylyltransferase activity"/>
    <property type="evidence" value="ECO:0007669"/>
    <property type="project" value="UniProtKB-EC"/>
</dbReference>
<keyword evidence="3" id="KW-0547">Nucleotide-binding</keyword>
<comment type="caution">
    <text evidence="14">The sequence shown here is derived from an EMBL/GenBank/DDBJ whole genome shotgun (WGS) entry which is preliminary data.</text>
</comment>
<dbReference type="Gene3D" id="3.40.50.720">
    <property type="entry name" value="NAD(P)-binding Rossmann-like Domain"/>
    <property type="match status" value="1"/>
</dbReference>
<dbReference type="GO" id="GO:0008146">
    <property type="term" value="F:sulfotransferase activity"/>
    <property type="evidence" value="ECO:0007669"/>
    <property type="project" value="TreeGrafter"/>
</dbReference>
<feature type="domain" description="THIF-type NAD/FAD binding fold" evidence="13">
    <location>
        <begin position="10"/>
        <end position="230"/>
    </location>
</feature>
<evidence type="ECO:0000256" key="1">
    <source>
        <dbReference type="ARBA" id="ARBA00009919"/>
    </source>
</evidence>
<evidence type="ECO:0000259" key="13">
    <source>
        <dbReference type="Pfam" id="PF00899"/>
    </source>
</evidence>
<dbReference type="RefSeq" id="WP_121923928.1">
    <property type="nucleotide sequence ID" value="NZ_CBCSGA010000002.1"/>
</dbReference>
<comment type="catalytic activity">
    <reaction evidence="5">
        <text>[molybdopterin-synthase sulfur-carrier protein]-C-terminal Gly-Gly + ATP + H(+) = [molybdopterin-synthase sulfur-carrier protein]-C-terminal Gly-Gly-AMP + diphosphate</text>
        <dbReference type="Rhea" id="RHEA:43616"/>
        <dbReference type="Rhea" id="RHEA-COMP:12159"/>
        <dbReference type="Rhea" id="RHEA-COMP:12202"/>
        <dbReference type="ChEBI" id="CHEBI:15378"/>
        <dbReference type="ChEBI" id="CHEBI:30616"/>
        <dbReference type="ChEBI" id="CHEBI:33019"/>
        <dbReference type="ChEBI" id="CHEBI:90618"/>
        <dbReference type="ChEBI" id="CHEBI:90778"/>
        <dbReference type="EC" id="2.7.7.80"/>
    </reaction>
</comment>
<evidence type="ECO:0000256" key="7">
    <source>
        <dbReference type="ARBA" id="ARBA00063809"/>
    </source>
</evidence>
<proteinExistence type="inferred from homology"/>
<dbReference type="OrthoDB" id="9804286at2"/>
<evidence type="ECO:0000313" key="14">
    <source>
        <dbReference type="EMBL" id="RMA77787.1"/>
    </source>
</evidence>
<keyword evidence="2 14" id="KW-0808">Transferase</keyword>
<protein>
    <recommendedName>
        <fullName evidence="9">Molybdopterin-synthase adenylyltransferase</fullName>
        <ecNumber evidence="8">2.7.7.80</ecNumber>
    </recommendedName>
    <alternativeName>
        <fullName evidence="12">MoaD protein adenylase</fullName>
    </alternativeName>
    <alternativeName>
        <fullName evidence="10">Molybdopterin-converting factor subunit 1 adenylase</fullName>
    </alternativeName>
    <alternativeName>
        <fullName evidence="11">Sulfur carrier protein MoaD adenylyltransferase</fullName>
    </alternativeName>
</protein>
<gene>
    <name evidence="14" type="ORF">BC961_0135</name>
</gene>
<dbReference type="EMBL" id="REFH01000007">
    <property type="protein sequence ID" value="RMA77787.1"/>
    <property type="molecule type" value="Genomic_DNA"/>
</dbReference>
<evidence type="ECO:0000256" key="9">
    <source>
        <dbReference type="ARBA" id="ARBA00073635"/>
    </source>
</evidence>
<dbReference type="InterPro" id="IPR035985">
    <property type="entry name" value="Ubiquitin-activating_enz"/>
</dbReference>
<dbReference type="CDD" id="cd00757">
    <property type="entry name" value="ThiF_MoeB_HesA_family"/>
    <property type="match status" value="1"/>
</dbReference>
<comment type="subunit">
    <text evidence="7">Homodimer. Forms a stable heterotetrameric complex of 2 MoeB and 2 MoaD during adenylation of MoaD.</text>
</comment>
<dbReference type="Proteomes" id="UP000280368">
    <property type="component" value="Unassembled WGS sequence"/>
</dbReference>
<evidence type="ECO:0000256" key="3">
    <source>
        <dbReference type="ARBA" id="ARBA00022741"/>
    </source>
</evidence>
<evidence type="ECO:0000256" key="12">
    <source>
        <dbReference type="ARBA" id="ARBA00078531"/>
    </source>
</evidence>
<dbReference type="SUPFAM" id="SSF69572">
    <property type="entry name" value="Activating enzymes of the ubiquitin-like proteins"/>
    <property type="match status" value="1"/>
</dbReference>
<evidence type="ECO:0000256" key="4">
    <source>
        <dbReference type="ARBA" id="ARBA00022840"/>
    </source>
</evidence>
<organism evidence="14 15">
    <name type="scientific">Flavobacterium weaverense</name>
    <dbReference type="NCBI Taxonomy" id="271156"/>
    <lineage>
        <taxon>Bacteria</taxon>
        <taxon>Pseudomonadati</taxon>
        <taxon>Bacteroidota</taxon>
        <taxon>Flavobacteriia</taxon>
        <taxon>Flavobacteriales</taxon>
        <taxon>Flavobacteriaceae</taxon>
        <taxon>Flavobacterium</taxon>
    </lineage>
</organism>
<evidence type="ECO:0000256" key="5">
    <source>
        <dbReference type="ARBA" id="ARBA00052218"/>
    </source>
</evidence>
<dbReference type="GO" id="GO:0005524">
    <property type="term" value="F:ATP binding"/>
    <property type="evidence" value="ECO:0007669"/>
    <property type="project" value="UniProtKB-KW"/>
</dbReference>
<dbReference type="AlphaFoldDB" id="A0A3L9ZZP9"/>
<accession>A0A3L9ZZP9</accession>
<evidence type="ECO:0000313" key="15">
    <source>
        <dbReference type="Proteomes" id="UP000280368"/>
    </source>
</evidence>
<evidence type="ECO:0000256" key="2">
    <source>
        <dbReference type="ARBA" id="ARBA00022679"/>
    </source>
</evidence>
<keyword evidence="14" id="KW-0548">Nucleotidyltransferase</keyword>
<dbReference type="FunFam" id="3.40.50.720:FF:000033">
    <property type="entry name" value="Adenylyltransferase and sulfurtransferase MOCS3"/>
    <property type="match status" value="1"/>
</dbReference>
<sequence>MSIIQEFLRYNRQTMLPEIGDEGQEKLKNAKVLVIGAGGLGCPILQYLATAGLGTIGIIDFDKIEIHNLHRQILYTEAQIGLLKAPTAKAILEKLNPLIKVLSFEEKLTTENASGIINDFDLVVDGSDNFATRYLVNDTCVALGKALVYGSILGFEGQLAVFNHKGSKNLRDLFPEPPNSKDAPNCSLNGVLGTLPGMIGLMMAHETLKLIIGLPTLKNELILFKTLDWSFTKLDF</sequence>
<evidence type="ECO:0000256" key="10">
    <source>
        <dbReference type="ARBA" id="ARBA00075110"/>
    </source>
</evidence>
<dbReference type="PANTHER" id="PTHR10953">
    <property type="entry name" value="UBIQUITIN-ACTIVATING ENZYME E1"/>
    <property type="match status" value="1"/>
</dbReference>
<evidence type="ECO:0000256" key="6">
    <source>
        <dbReference type="ARBA" id="ARBA00055169"/>
    </source>
</evidence>
<dbReference type="PANTHER" id="PTHR10953:SF102">
    <property type="entry name" value="ADENYLYLTRANSFERASE AND SULFURTRANSFERASE MOCS3"/>
    <property type="match status" value="1"/>
</dbReference>
<dbReference type="GO" id="GO:0008641">
    <property type="term" value="F:ubiquitin-like modifier activating enzyme activity"/>
    <property type="evidence" value="ECO:0007669"/>
    <property type="project" value="InterPro"/>
</dbReference>
<dbReference type="InterPro" id="IPR045886">
    <property type="entry name" value="ThiF/MoeB/HesA"/>
</dbReference>
<comment type="similarity">
    <text evidence="1">Belongs to the HesA/MoeB/ThiF family.</text>
</comment>
<comment type="function">
    <text evidence="6">Catalyzes the adenylation by ATP of the carboxyl group of the C-terminal glycine of sulfur carrier protein MoaD.</text>
</comment>
<evidence type="ECO:0000256" key="8">
    <source>
        <dbReference type="ARBA" id="ARBA00066884"/>
    </source>
</evidence>
<evidence type="ECO:0000256" key="11">
    <source>
        <dbReference type="ARBA" id="ARBA00075328"/>
    </source>
</evidence>
<keyword evidence="15" id="KW-1185">Reference proteome</keyword>